<dbReference type="Proteomes" id="UP000887458">
    <property type="component" value="Unassembled WGS sequence"/>
</dbReference>
<protein>
    <submittedName>
        <fullName evidence="2">Uncharacterized protein</fullName>
    </submittedName>
</protein>
<proteinExistence type="predicted"/>
<feature type="signal peptide" evidence="1">
    <location>
        <begin position="1"/>
        <end position="23"/>
    </location>
</feature>
<accession>A0ABQ8JJ76</accession>
<reference evidence="2 3" key="1">
    <citation type="journal article" date="2018" name="J. Allergy Clin. Immunol.">
        <title>High-quality assembly of Dermatophagoides pteronyssinus genome and transcriptome reveals a wide range of novel allergens.</title>
        <authorList>
            <person name="Liu X.Y."/>
            <person name="Yang K.Y."/>
            <person name="Wang M.Q."/>
            <person name="Kwok J.S."/>
            <person name="Zeng X."/>
            <person name="Yang Z."/>
            <person name="Xiao X.J."/>
            <person name="Lau C.P."/>
            <person name="Li Y."/>
            <person name="Huang Z.M."/>
            <person name="Ba J.G."/>
            <person name="Yim A.K."/>
            <person name="Ouyang C.Y."/>
            <person name="Ngai S.M."/>
            <person name="Chan T.F."/>
            <person name="Leung E.L."/>
            <person name="Liu L."/>
            <person name="Liu Z.G."/>
            <person name="Tsui S.K."/>
        </authorList>
    </citation>
    <scope>NUCLEOTIDE SEQUENCE [LARGE SCALE GENOMIC DNA]</scope>
    <source>
        <strain evidence="2">Derp</strain>
    </source>
</reference>
<evidence type="ECO:0000256" key="1">
    <source>
        <dbReference type="SAM" id="SignalP"/>
    </source>
</evidence>
<name>A0ABQ8JJ76_DERPT</name>
<sequence>MMILSCVVSSDSLLLVELEVVAAVEEEEEEEVTGLKRPSKIFSIVTSTDRVLRRSSNIDNLVLPGRRPAKLAIFAKSSKPVPPAIFGIATPRRSLPLLLALIDSRTREK</sequence>
<organism evidence="2 3">
    <name type="scientific">Dermatophagoides pteronyssinus</name>
    <name type="common">European house dust mite</name>
    <dbReference type="NCBI Taxonomy" id="6956"/>
    <lineage>
        <taxon>Eukaryota</taxon>
        <taxon>Metazoa</taxon>
        <taxon>Ecdysozoa</taxon>
        <taxon>Arthropoda</taxon>
        <taxon>Chelicerata</taxon>
        <taxon>Arachnida</taxon>
        <taxon>Acari</taxon>
        <taxon>Acariformes</taxon>
        <taxon>Sarcoptiformes</taxon>
        <taxon>Astigmata</taxon>
        <taxon>Psoroptidia</taxon>
        <taxon>Analgoidea</taxon>
        <taxon>Pyroglyphidae</taxon>
        <taxon>Dermatophagoidinae</taxon>
        <taxon>Dermatophagoides</taxon>
    </lineage>
</organism>
<reference evidence="2 3" key="2">
    <citation type="journal article" date="2022" name="Mol. Biol. Evol.">
        <title>Comparative Genomics Reveals Insights into the Divergent Evolution of Astigmatic Mites and Household Pest Adaptations.</title>
        <authorList>
            <person name="Xiong Q."/>
            <person name="Wan A.T."/>
            <person name="Liu X."/>
            <person name="Fung C.S."/>
            <person name="Xiao X."/>
            <person name="Malainual N."/>
            <person name="Hou J."/>
            <person name="Wang L."/>
            <person name="Wang M."/>
            <person name="Yang K.Y."/>
            <person name="Cui Y."/>
            <person name="Leung E.L."/>
            <person name="Nong W."/>
            <person name="Shin S.K."/>
            <person name="Au S.W."/>
            <person name="Jeong K.Y."/>
            <person name="Chew F.T."/>
            <person name="Hui J.H."/>
            <person name="Leung T.F."/>
            <person name="Tungtrongchitr A."/>
            <person name="Zhong N."/>
            <person name="Liu Z."/>
            <person name="Tsui S.K."/>
        </authorList>
    </citation>
    <scope>NUCLEOTIDE SEQUENCE [LARGE SCALE GENOMIC DNA]</scope>
    <source>
        <strain evidence="2">Derp</strain>
    </source>
</reference>
<keyword evidence="3" id="KW-1185">Reference proteome</keyword>
<feature type="chain" id="PRO_5047521540" evidence="1">
    <location>
        <begin position="24"/>
        <end position="109"/>
    </location>
</feature>
<comment type="caution">
    <text evidence="2">The sequence shown here is derived from an EMBL/GenBank/DDBJ whole genome shotgun (WGS) entry which is preliminary data.</text>
</comment>
<evidence type="ECO:0000313" key="2">
    <source>
        <dbReference type="EMBL" id="KAH9422662.1"/>
    </source>
</evidence>
<gene>
    <name evidence="2" type="ORF">DERP_003339</name>
</gene>
<dbReference type="EMBL" id="NJHN03000036">
    <property type="protein sequence ID" value="KAH9422662.1"/>
    <property type="molecule type" value="Genomic_DNA"/>
</dbReference>
<keyword evidence="1" id="KW-0732">Signal</keyword>
<evidence type="ECO:0000313" key="3">
    <source>
        <dbReference type="Proteomes" id="UP000887458"/>
    </source>
</evidence>